<dbReference type="Proteomes" id="UP000298652">
    <property type="component" value="Chromosome 8"/>
</dbReference>
<sequence length="150" mass="16974">MHLLVFAPNLLPDHMSISESILDQSIDEASKLLKEAKDKKIKGKNKKIEGRSEVLMEINTDDYVGDETRLVAQGVHLARQLIDNIQDFTTRWKVLSDFWAEMMLYVSPSDDVRAHLEILARGGEFITHLRALLTHAGVLKRGPTEPKDVV</sequence>
<organism evidence="1 2">
    <name type="scientific">Setaria viridis</name>
    <name type="common">Green bristlegrass</name>
    <name type="synonym">Setaria italica subsp. viridis</name>
    <dbReference type="NCBI Taxonomy" id="4556"/>
    <lineage>
        <taxon>Eukaryota</taxon>
        <taxon>Viridiplantae</taxon>
        <taxon>Streptophyta</taxon>
        <taxon>Embryophyta</taxon>
        <taxon>Tracheophyta</taxon>
        <taxon>Spermatophyta</taxon>
        <taxon>Magnoliopsida</taxon>
        <taxon>Liliopsida</taxon>
        <taxon>Poales</taxon>
        <taxon>Poaceae</taxon>
        <taxon>PACMAD clade</taxon>
        <taxon>Panicoideae</taxon>
        <taxon>Panicodae</taxon>
        <taxon>Paniceae</taxon>
        <taxon>Cenchrinae</taxon>
        <taxon>Setaria</taxon>
    </lineage>
</organism>
<reference evidence="1" key="1">
    <citation type="submission" date="2019-03" db="EMBL/GenBank/DDBJ databases">
        <title>WGS assembly of Setaria viridis.</title>
        <authorList>
            <person name="Huang P."/>
            <person name="Jenkins J."/>
            <person name="Grimwood J."/>
            <person name="Barry K."/>
            <person name="Healey A."/>
            <person name="Mamidi S."/>
            <person name="Sreedasyam A."/>
            <person name="Shu S."/>
            <person name="Feldman M."/>
            <person name="Wu J."/>
            <person name="Yu Y."/>
            <person name="Chen C."/>
            <person name="Johnson J."/>
            <person name="Rokhsar D."/>
            <person name="Baxter I."/>
            <person name="Schmutz J."/>
            <person name="Brutnell T."/>
            <person name="Kellogg E."/>
        </authorList>
    </citation>
    <scope>NUCLEOTIDE SEQUENCE [LARGE SCALE GENOMIC DNA]</scope>
</reference>
<dbReference type="InterPro" id="IPR007658">
    <property type="entry name" value="DUF594"/>
</dbReference>
<keyword evidence="2" id="KW-1185">Reference proteome</keyword>
<proteinExistence type="predicted"/>
<evidence type="ECO:0000313" key="2">
    <source>
        <dbReference type="Proteomes" id="UP000298652"/>
    </source>
</evidence>
<accession>A0A4V6D376</accession>
<dbReference type="PANTHER" id="PTHR31325">
    <property type="entry name" value="OS01G0798800 PROTEIN-RELATED"/>
    <property type="match status" value="1"/>
</dbReference>
<name>A0A4V6D376_SETVI</name>
<dbReference type="AlphaFoldDB" id="A0A4V6D376"/>
<dbReference type="Gramene" id="TKW01516">
    <property type="protein sequence ID" value="TKW01516"/>
    <property type="gene ID" value="SEVIR_8G186233v2"/>
</dbReference>
<gene>
    <name evidence="1" type="ORF">SEVIR_8G186233v2</name>
</gene>
<dbReference type="EMBL" id="CM016559">
    <property type="protein sequence ID" value="TKW01516.1"/>
    <property type="molecule type" value="Genomic_DNA"/>
</dbReference>
<dbReference type="Pfam" id="PF04578">
    <property type="entry name" value="DUF594"/>
    <property type="match status" value="1"/>
</dbReference>
<evidence type="ECO:0000313" key="1">
    <source>
        <dbReference type="EMBL" id="TKW01516.1"/>
    </source>
</evidence>
<protein>
    <submittedName>
        <fullName evidence="1">Uncharacterized protein</fullName>
    </submittedName>
</protein>